<dbReference type="Pfam" id="PF07690">
    <property type="entry name" value="MFS_1"/>
    <property type="match status" value="1"/>
</dbReference>
<dbReference type="Proteomes" id="UP001519460">
    <property type="component" value="Unassembled WGS sequence"/>
</dbReference>
<evidence type="ECO:0000313" key="4">
    <source>
        <dbReference type="Proteomes" id="UP001519460"/>
    </source>
</evidence>
<dbReference type="PANTHER" id="PTHR11360">
    <property type="entry name" value="MONOCARBOXYLATE TRANSPORTER"/>
    <property type="match status" value="1"/>
</dbReference>
<accession>A0ABD0K026</accession>
<keyword evidence="2" id="KW-1133">Transmembrane helix</keyword>
<sequence length="508" mass="54023">MDGDLGIHTESGSATDMRRLDSGSEKDTILEGEVTFEIIPPQHSQLQDDDATKPLQGDSTGAQVQPDGGWGWVVCFASFLVSGLTNATMITFGVLYVAMVEEFAKGDPDQAFKTSWVGSVMTGLVFLMSAVAGVASDRFGLRKVAFAGGFLAFIGMLSSAFVQDLMLLYLTYGVCIGVGFGLSFVLSIAILGHYFKKRLGLANGLVTFGNATFAMVYSLMIPTLINTVGLQYTLLCLSGFSFLIMPCALTWKPRIERCSTRLESARTQAASEGRTGGRDGCGVCMCTCKFLDVTIWRNRGYVAWAVAMSVTYLGLPVPFIHIVKHSQDIFPASNGNLLPLFTSVAMGVSRLGFGLLADVRCLNPVHIQQAALLTLGITTICIPTAHSFPGLVVLALALGVSNGLFFLLMGPIVTGLVGEGRAAQALGFCLAMISLPNTVGSPLAGLLYDHLGSYTVAFHVAGVAPIAGALIMLLIPRQGTRKYGCCCPRSKQSQVFEDDQTGKADPII</sequence>
<feature type="transmembrane region" description="Helical" evidence="2">
    <location>
        <begin position="232"/>
        <end position="251"/>
    </location>
</feature>
<comment type="caution">
    <text evidence="3">The sequence shown here is derived from an EMBL/GenBank/DDBJ whole genome shotgun (WGS) entry which is preliminary data.</text>
</comment>
<dbReference type="EMBL" id="JACVVK020000280">
    <property type="protein sequence ID" value="KAK7480513.1"/>
    <property type="molecule type" value="Genomic_DNA"/>
</dbReference>
<feature type="transmembrane region" description="Helical" evidence="2">
    <location>
        <begin position="454"/>
        <end position="475"/>
    </location>
</feature>
<feature type="transmembrane region" description="Helical" evidence="2">
    <location>
        <begin position="365"/>
        <end position="385"/>
    </location>
</feature>
<gene>
    <name evidence="3" type="ORF">BaRGS_00028247</name>
</gene>
<dbReference type="Gene3D" id="1.20.1250.20">
    <property type="entry name" value="MFS general substrate transporter like domains"/>
    <property type="match status" value="2"/>
</dbReference>
<feature type="region of interest" description="Disordered" evidence="1">
    <location>
        <begin position="1"/>
        <end position="23"/>
    </location>
</feature>
<dbReference type="SUPFAM" id="SSF103473">
    <property type="entry name" value="MFS general substrate transporter"/>
    <property type="match status" value="1"/>
</dbReference>
<feature type="transmembrane region" description="Helical" evidence="2">
    <location>
        <begin position="116"/>
        <end position="135"/>
    </location>
</feature>
<evidence type="ECO:0000256" key="1">
    <source>
        <dbReference type="SAM" id="MobiDB-lite"/>
    </source>
</evidence>
<keyword evidence="2" id="KW-0472">Membrane</keyword>
<proteinExistence type="predicted"/>
<dbReference type="PANTHER" id="PTHR11360:SF251">
    <property type="entry name" value="MAJOR FACILITATOR SUPERFAMILY (MFS) PROFILE DOMAIN-CONTAINING PROTEIN"/>
    <property type="match status" value="1"/>
</dbReference>
<feature type="transmembrane region" description="Helical" evidence="2">
    <location>
        <begin position="70"/>
        <end position="96"/>
    </location>
</feature>
<feature type="transmembrane region" description="Helical" evidence="2">
    <location>
        <begin position="199"/>
        <end position="220"/>
    </location>
</feature>
<keyword evidence="4" id="KW-1185">Reference proteome</keyword>
<evidence type="ECO:0000313" key="3">
    <source>
        <dbReference type="EMBL" id="KAK7480513.1"/>
    </source>
</evidence>
<keyword evidence="2" id="KW-0812">Transmembrane</keyword>
<organism evidence="3 4">
    <name type="scientific">Batillaria attramentaria</name>
    <dbReference type="NCBI Taxonomy" id="370345"/>
    <lineage>
        <taxon>Eukaryota</taxon>
        <taxon>Metazoa</taxon>
        <taxon>Spiralia</taxon>
        <taxon>Lophotrochozoa</taxon>
        <taxon>Mollusca</taxon>
        <taxon>Gastropoda</taxon>
        <taxon>Caenogastropoda</taxon>
        <taxon>Sorbeoconcha</taxon>
        <taxon>Cerithioidea</taxon>
        <taxon>Batillariidae</taxon>
        <taxon>Batillaria</taxon>
    </lineage>
</organism>
<dbReference type="InterPro" id="IPR011701">
    <property type="entry name" value="MFS"/>
</dbReference>
<feature type="transmembrane region" description="Helical" evidence="2">
    <location>
        <begin position="169"/>
        <end position="192"/>
    </location>
</feature>
<feature type="transmembrane region" description="Helical" evidence="2">
    <location>
        <begin position="425"/>
        <end position="448"/>
    </location>
</feature>
<dbReference type="AlphaFoldDB" id="A0ABD0K026"/>
<feature type="transmembrane region" description="Helical" evidence="2">
    <location>
        <begin position="301"/>
        <end position="323"/>
    </location>
</feature>
<dbReference type="InterPro" id="IPR036259">
    <property type="entry name" value="MFS_trans_sf"/>
</dbReference>
<feature type="transmembrane region" description="Helical" evidence="2">
    <location>
        <begin position="391"/>
        <end position="413"/>
    </location>
</feature>
<feature type="transmembrane region" description="Helical" evidence="2">
    <location>
        <begin position="335"/>
        <end position="353"/>
    </location>
</feature>
<feature type="transmembrane region" description="Helical" evidence="2">
    <location>
        <begin position="144"/>
        <end position="163"/>
    </location>
</feature>
<dbReference type="InterPro" id="IPR050327">
    <property type="entry name" value="Proton-linked_MCT"/>
</dbReference>
<evidence type="ECO:0000256" key="2">
    <source>
        <dbReference type="SAM" id="Phobius"/>
    </source>
</evidence>
<name>A0ABD0K026_9CAEN</name>
<reference evidence="3 4" key="1">
    <citation type="journal article" date="2023" name="Sci. Data">
        <title>Genome assembly of the Korean intertidal mud-creeper Batillaria attramentaria.</title>
        <authorList>
            <person name="Patra A.K."/>
            <person name="Ho P.T."/>
            <person name="Jun S."/>
            <person name="Lee S.J."/>
            <person name="Kim Y."/>
            <person name="Won Y.J."/>
        </authorList>
    </citation>
    <scope>NUCLEOTIDE SEQUENCE [LARGE SCALE GENOMIC DNA]</scope>
    <source>
        <strain evidence="3">Wonlab-2016</strain>
    </source>
</reference>
<protein>
    <submittedName>
        <fullName evidence="3">Uncharacterized protein</fullName>
    </submittedName>
</protein>
<feature type="region of interest" description="Disordered" evidence="1">
    <location>
        <begin position="41"/>
        <end position="64"/>
    </location>
</feature>